<dbReference type="InParanoid" id="A0A0G4EMH8"/>
<evidence type="ECO:0000313" key="4">
    <source>
        <dbReference type="EMBL" id="CEL98211.1"/>
    </source>
</evidence>
<dbReference type="Gene3D" id="3.30.2350.10">
    <property type="entry name" value="Pseudouridine synthase"/>
    <property type="match status" value="1"/>
</dbReference>
<dbReference type="PANTHER" id="PTHR21600">
    <property type="entry name" value="MITOCHONDRIAL RNA PSEUDOURIDINE SYNTHASE"/>
    <property type="match status" value="1"/>
</dbReference>
<feature type="domain" description="Pseudouridine synthase RsuA/RluA-like" evidence="3">
    <location>
        <begin position="216"/>
        <end position="326"/>
    </location>
</feature>
<dbReference type="PANTHER" id="PTHR21600:SF87">
    <property type="entry name" value="RNA PSEUDOURIDYLATE SYNTHASE DOMAIN-CONTAINING PROTEIN 1"/>
    <property type="match status" value="1"/>
</dbReference>
<feature type="compositionally biased region" description="Low complexity" evidence="2">
    <location>
        <begin position="125"/>
        <end position="152"/>
    </location>
</feature>
<reference evidence="4 5" key="1">
    <citation type="submission" date="2014-11" db="EMBL/GenBank/DDBJ databases">
        <authorList>
            <person name="Zhu J."/>
            <person name="Qi W."/>
            <person name="Song R."/>
        </authorList>
    </citation>
    <scope>NUCLEOTIDE SEQUENCE [LARGE SCALE GENOMIC DNA]</scope>
</reference>
<dbReference type="SUPFAM" id="SSF55120">
    <property type="entry name" value="Pseudouridine synthase"/>
    <property type="match status" value="1"/>
</dbReference>
<dbReference type="Proteomes" id="UP000041254">
    <property type="component" value="Unassembled WGS sequence"/>
</dbReference>
<comment type="similarity">
    <text evidence="1">Belongs to the pseudouridine synthase RluA family.</text>
</comment>
<evidence type="ECO:0000256" key="2">
    <source>
        <dbReference type="SAM" id="MobiDB-lite"/>
    </source>
</evidence>
<dbReference type="GO" id="GO:0000455">
    <property type="term" value="P:enzyme-directed rRNA pseudouridine synthesis"/>
    <property type="evidence" value="ECO:0007669"/>
    <property type="project" value="TreeGrafter"/>
</dbReference>
<evidence type="ECO:0000313" key="5">
    <source>
        <dbReference type="Proteomes" id="UP000041254"/>
    </source>
</evidence>
<keyword evidence="5" id="KW-1185">Reference proteome</keyword>
<proteinExistence type="inferred from homology"/>
<evidence type="ECO:0000256" key="1">
    <source>
        <dbReference type="ARBA" id="ARBA00010876"/>
    </source>
</evidence>
<dbReference type="InterPro" id="IPR020103">
    <property type="entry name" value="PsdUridine_synth_cat_dom_sf"/>
</dbReference>
<dbReference type="EMBL" id="CDMY01000265">
    <property type="protein sequence ID" value="CEL98211.1"/>
    <property type="molecule type" value="Genomic_DNA"/>
</dbReference>
<dbReference type="GO" id="GO:0003723">
    <property type="term" value="F:RNA binding"/>
    <property type="evidence" value="ECO:0007669"/>
    <property type="project" value="InterPro"/>
</dbReference>
<gene>
    <name evidence="4" type="ORF">Vbra_7860</name>
</gene>
<protein>
    <recommendedName>
        <fullName evidence="3">Pseudouridine synthase RsuA/RluA-like domain-containing protein</fullName>
    </recommendedName>
</protein>
<feature type="region of interest" description="Disordered" evidence="2">
    <location>
        <begin position="67"/>
        <end position="90"/>
    </location>
</feature>
<accession>A0A0G4EMH8</accession>
<dbReference type="Pfam" id="PF00849">
    <property type="entry name" value="PseudoU_synth_2"/>
    <property type="match status" value="1"/>
</dbReference>
<evidence type="ECO:0000259" key="3">
    <source>
        <dbReference type="Pfam" id="PF00849"/>
    </source>
</evidence>
<dbReference type="InterPro" id="IPR006145">
    <property type="entry name" value="PsdUridine_synth_RsuA/RluA"/>
</dbReference>
<dbReference type="GO" id="GO:0009982">
    <property type="term" value="F:pseudouridine synthase activity"/>
    <property type="evidence" value="ECO:0007669"/>
    <property type="project" value="InterPro"/>
</dbReference>
<dbReference type="VEuPathDB" id="CryptoDB:Vbra_7860"/>
<feature type="region of interest" description="Disordered" evidence="2">
    <location>
        <begin position="122"/>
        <end position="179"/>
    </location>
</feature>
<name>A0A0G4EMH8_VITBC</name>
<dbReference type="AlphaFoldDB" id="A0A0G4EMH8"/>
<dbReference type="OrthoDB" id="428658at2759"/>
<dbReference type="CDD" id="cd02869">
    <property type="entry name" value="PseudoU_synth_RluA_like"/>
    <property type="match status" value="1"/>
</dbReference>
<organism evidence="4 5">
    <name type="scientific">Vitrella brassicaformis (strain CCMP3155)</name>
    <dbReference type="NCBI Taxonomy" id="1169540"/>
    <lineage>
        <taxon>Eukaryota</taxon>
        <taxon>Sar</taxon>
        <taxon>Alveolata</taxon>
        <taxon>Colpodellida</taxon>
        <taxon>Vitrellaceae</taxon>
        <taxon>Vitrella</taxon>
    </lineage>
</organism>
<dbReference type="InterPro" id="IPR050188">
    <property type="entry name" value="RluA_PseudoU_synthase"/>
</dbReference>
<dbReference type="STRING" id="1169540.A0A0G4EMH8"/>
<sequence length="538" mass="59232">MRSCGYQPFRRLQHSPAHSMTLCSGAPPTLLQLKNGLISPHRKSHSHQNGFAANGLGVCNEQQKRYVQRSGVGKGRGRPTSGQPHYGDSARAEFPEADSVHVIYDSESVLVVSKPCGVHPSLNLAPSSRRSPDTSDSSPSPLPSTADPSSPTEHASSDTSTREESRRASPLRRSRAKVPSSMLPCVGQLLCRWHGKLGLDGEVKGGDRLLNVGEPLESGVSGIYVIAKGRRSQMEVEYFWATRRISRIYLALLHGHAPLTFVHCRTPICKPTEGCEEGRVANTQIEGKLASSLILPLIHGEYLGSPVTLAELRPITDRRHQLRLHTMVIGHPIVGDRLYLKDRRIEGRYSNPPGCPRLMLHSWRLRLHLPPSPSPSLSHTDLLSDHPIDLISPDPLSPFIGMPIRQSADCQLLAYHDPDGWFPFYEQPEGLLMDGDTGERGGEVGEGGWWRRMASRPEEGFSRRLRASIRMGSGRIVSNIRADEGAVRVPPAVVAADPVAAVQRTPDTNTERASQGDRTARQQVDNQPEEEPKTKKEE</sequence>
<feature type="region of interest" description="Disordered" evidence="2">
    <location>
        <begin position="499"/>
        <end position="538"/>
    </location>
</feature>